<keyword evidence="3" id="KW-1185">Reference proteome</keyword>
<evidence type="ECO:0000313" key="3">
    <source>
        <dbReference type="Proteomes" id="UP000807025"/>
    </source>
</evidence>
<sequence>MSNKPIPKPCASIAGGEESKKSGWKTIKDVTDALVALNYQKGRDRPLKDIHMALRILRKIRIALRTPRFRDRLRAVATLIEMLGRKVEVEAEVKKTGEGLERGMATMGEQVKAIGECVREAVDEMRKEFTVAMEQMKGEIRGLKQAGGNSYTNIARSSPAGFPLSKRELVEKANLALESIIRATEKPMPMLFIIVHKLKDGDVLMLMNTKEVCHWLCDGRLMDFLSGFNANSWVQAPMLMVVAKFVPVDFDPDTMGELQANKAIQDRLVIHGEMITDCPNSEMRWCHACKRGGHGAGNKTCDTRLKALGVLQKANLEAGQQYFVERDKPETWGQAVNNEEGRKEGNLGCWDNRGTQSMSGKQGVTQKFHIIYLFIEEARQKEARAVILLSTEIASDQYITLQIESPDVVGVDIKCGPVGLIRVMNVYNDCKHNHSLNTMDTFLMNEQQHGNEAIQNQMIWVGAFNQHHLAWDEEFSMVMKLEKGLPTLLAHNMGNYTCIDNVWCSEAIQGMFVSCKGEGGAVACVPSERVPWPRERGLPVTQATGRVTCLGDGQGLSQCFTQCFPECLPMLTLFLSGVYAGSETTGKWSVFVVCMISIWYQVSQLGGQLPNLVSQEFLLKTAAKLRCLCPQVANSGSRNNVPKSLCYLLEPVLLKSSQAPAPTSLLLSHFLSLMPCLNLVSAYSCPAVKPYQSAKLWVNTSLKNRTGHFKSMGTHSKCKALLSAPPPPHSKVIYSPKVTRSMTSHKTSRVNPPHFSDVKGKGKAVNAVNSLGSSPYIVPLPHETVDLSYDLANPTSRMTKGQPAASSPLADMPIPLISSTPSLFLLVHDQSSSPSFLLGVELENLFIGVAQALDIYVEPLQASVTQWHTVPKLGGADDLLNMFGGIAGRLPDQDKETSLLLRNVLLRWWYPHCLSHWDSLAQQLLNLCMKELIIEAMDLKKMGSGLEAVFTV</sequence>
<dbReference type="AlphaFoldDB" id="A0A9P6A3X8"/>
<reference evidence="2" key="1">
    <citation type="submission" date="2020-11" db="EMBL/GenBank/DDBJ databases">
        <authorList>
            <consortium name="DOE Joint Genome Institute"/>
            <person name="Ahrendt S."/>
            <person name="Riley R."/>
            <person name="Andreopoulos W."/>
            <person name="Labutti K."/>
            <person name="Pangilinan J."/>
            <person name="Ruiz-Duenas F.J."/>
            <person name="Barrasa J.M."/>
            <person name="Sanchez-Garcia M."/>
            <person name="Camarero S."/>
            <person name="Miyauchi S."/>
            <person name="Serrano A."/>
            <person name="Linde D."/>
            <person name="Babiker R."/>
            <person name="Drula E."/>
            <person name="Ayuso-Fernandez I."/>
            <person name="Pacheco R."/>
            <person name="Padilla G."/>
            <person name="Ferreira P."/>
            <person name="Barriuso J."/>
            <person name="Kellner H."/>
            <person name="Castanera R."/>
            <person name="Alfaro M."/>
            <person name="Ramirez L."/>
            <person name="Pisabarro A.G."/>
            <person name="Kuo A."/>
            <person name="Tritt A."/>
            <person name="Lipzen A."/>
            <person name="He G."/>
            <person name="Yan M."/>
            <person name="Ng V."/>
            <person name="Cullen D."/>
            <person name="Martin F."/>
            <person name="Rosso M.-N."/>
            <person name="Henrissat B."/>
            <person name="Hibbett D."/>
            <person name="Martinez A.T."/>
            <person name="Grigoriev I.V."/>
        </authorList>
    </citation>
    <scope>NUCLEOTIDE SEQUENCE</scope>
    <source>
        <strain evidence="2">ATCC 90797</strain>
    </source>
</reference>
<feature type="region of interest" description="Disordered" evidence="1">
    <location>
        <begin position="741"/>
        <end position="760"/>
    </location>
</feature>
<gene>
    <name evidence="2" type="ORF">BDN71DRAFT_1429538</name>
</gene>
<dbReference type="SUPFAM" id="SSF56219">
    <property type="entry name" value="DNase I-like"/>
    <property type="match status" value="1"/>
</dbReference>
<evidence type="ECO:0000313" key="2">
    <source>
        <dbReference type="EMBL" id="KAF9497354.1"/>
    </source>
</evidence>
<comment type="caution">
    <text evidence="2">The sequence shown here is derived from an EMBL/GenBank/DDBJ whole genome shotgun (WGS) entry which is preliminary data.</text>
</comment>
<protein>
    <submittedName>
        <fullName evidence="2">Uncharacterized protein</fullName>
    </submittedName>
</protein>
<name>A0A9P6A3X8_PLEER</name>
<evidence type="ECO:0000256" key="1">
    <source>
        <dbReference type="SAM" id="MobiDB-lite"/>
    </source>
</evidence>
<accession>A0A9P6A3X8</accession>
<dbReference type="InterPro" id="IPR036691">
    <property type="entry name" value="Endo/exonu/phosph_ase_sf"/>
</dbReference>
<dbReference type="Gene3D" id="3.60.10.10">
    <property type="entry name" value="Endonuclease/exonuclease/phosphatase"/>
    <property type="match status" value="1"/>
</dbReference>
<dbReference type="EMBL" id="MU154544">
    <property type="protein sequence ID" value="KAF9497354.1"/>
    <property type="molecule type" value="Genomic_DNA"/>
</dbReference>
<dbReference type="Proteomes" id="UP000807025">
    <property type="component" value="Unassembled WGS sequence"/>
</dbReference>
<organism evidence="2 3">
    <name type="scientific">Pleurotus eryngii</name>
    <name type="common">Boletus of the steppes</name>
    <dbReference type="NCBI Taxonomy" id="5323"/>
    <lineage>
        <taxon>Eukaryota</taxon>
        <taxon>Fungi</taxon>
        <taxon>Dikarya</taxon>
        <taxon>Basidiomycota</taxon>
        <taxon>Agaricomycotina</taxon>
        <taxon>Agaricomycetes</taxon>
        <taxon>Agaricomycetidae</taxon>
        <taxon>Agaricales</taxon>
        <taxon>Pleurotineae</taxon>
        <taxon>Pleurotaceae</taxon>
        <taxon>Pleurotus</taxon>
    </lineage>
</organism>
<dbReference type="OrthoDB" id="2840473at2759"/>
<proteinExistence type="predicted"/>